<proteinExistence type="predicted"/>
<dbReference type="InterPro" id="IPR041633">
    <property type="entry name" value="Polbeta"/>
</dbReference>
<dbReference type="InterPro" id="IPR052930">
    <property type="entry name" value="TA_antitoxin_MntA"/>
</dbReference>
<dbReference type="InterPro" id="IPR043519">
    <property type="entry name" value="NT_sf"/>
</dbReference>
<dbReference type="EMBL" id="LAZR01064764">
    <property type="protein sequence ID" value="KKK56892.1"/>
    <property type="molecule type" value="Genomic_DNA"/>
</dbReference>
<dbReference type="Pfam" id="PF18765">
    <property type="entry name" value="Polbeta"/>
    <property type="match status" value="1"/>
</dbReference>
<dbReference type="SUPFAM" id="SSF81301">
    <property type="entry name" value="Nucleotidyltransferase"/>
    <property type="match status" value="1"/>
</dbReference>
<dbReference type="NCBIfam" id="NF047752">
    <property type="entry name" value="MntA_antitoxin"/>
    <property type="match status" value="1"/>
</dbReference>
<protein>
    <recommendedName>
        <fullName evidence="1">Polymerase beta nucleotidyltransferase domain-containing protein</fullName>
    </recommendedName>
</protein>
<reference evidence="2" key="1">
    <citation type="journal article" date="2015" name="Nature">
        <title>Complex archaea that bridge the gap between prokaryotes and eukaryotes.</title>
        <authorList>
            <person name="Spang A."/>
            <person name="Saw J.H."/>
            <person name="Jorgensen S.L."/>
            <person name="Zaremba-Niedzwiedzka K."/>
            <person name="Martijn J."/>
            <person name="Lind A.E."/>
            <person name="van Eijk R."/>
            <person name="Schleper C."/>
            <person name="Guy L."/>
            <person name="Ettema T.J."/>
        </authorList>
    </citation>
    <scope>NUCLEOTIDE SEQUENCE</scope>
</reference>
<dbReference type="CDD" id="cd05403">
    <property type="entry name" value="NT_KNTase_like"/>
    <property type="match status" value="1"/>
</dbReference>
<organism evidence="2">
    <name type="scientific">marine sediment metagenome</name>
    <dbReference type="NCBI Taxonomy" id="412755"/>
    <lineage>
        <taxon>unclassified sequences</taxon>
        <taxon>metagenomes</taxon>
        <taxon>ecological metagenomes</taxon>
    </lineage>
</organism>
<sequence>MKEDIMRLIETLDSRPSVAFAYLFGSKVKGFATDRSDWDIAIYFSEPLEEVGHWPAFELEAELSRTVGSTVQVIVLNILPPPILGFQIVSSGVVLIDRDENLRMDFENRTLRQYYDWQYFLKRQMNAERRLSPI</sequence>
<dbReference type="PANTHER" id="PTHR43852:SF3">
    <property type="entry name" value="NUCLEOTIDYLTRANSFERASE"/>
    <property type="match status" value="1"/>
</dbReference>
<evidence type="ECO:0000313" key="2">
    <source>
        <dbReference type="EMBL" id="KKK56892.1"/>
    </source>
</evidence>
<dbReference type="AlphaFoldDB" id="A0A0F8WJ58"/>
<dbReference type="PANTHER" id="PTHR43852">
    <property type="entry name" value="NUCLEOTIDYLTRANSFERASE"/>
    <property type="match status" value="1"/>
</dbReference>
<gene>
    <name evidence="2" type="ORF">LCGC14_3059950</name>
</gene>
<feature type="domain" description="Polymerase beta nucleotidyltransferase" evidence="1">
    <location>
        <begin position="8"/>
        <end position="101"/>
    </location>
</feature>
<dbReference type="Gene3D" id="3.30.460.10">
    <property type="entry name" value="Beta Polymerase, domain 2"/>
    <property type="match status" value="1"/>
</dbReference>
<evidence type="ECO:0000259" key="1">
    <source>
        <dbReference type="Pfam" id="PF18765"/>
    </source>
</evidence>
<accession>A0A0F8WJ58</accession>
<name>A0A0F8WJ58_9ZZZZ</name>
<comment type="caution">
    <text evidence="2">The sequence shown here is derived from an EMBL/GenBank/DDBJ whole genome shotgun (WGS) entry which is preliminary data.</text>
</comment>